<reference evidence="10" key="1">
    <citation type="journal article" date="2019" name="Toxins">
        <title>Detection of Abrin-Like and Prepropulchellin-Like Toxin Genes and Transcripts Using Whole Genome Sequencing and Full-Length Transcript Sequencing of Abrus precatorius.</title>
        <authorList>
            <person name="Hovde B.T."/>
            <person name="Daligault H.E."/>
            <person name="Hanschen E.R."/>
            <person name="Kunde Y.A."/>
            <person name="Johnson M.B."/>
            <person name="Starkenburg S.R."/>
            <person name="Johnson S.L."/>
        </authorList>
    </citation>
    <scope>NUCLEOTIDE SEQUENCE [LARGE SCALE GENOMIC DNA]</scope>
</reference>
<evidence type="ECO:0000256" key="7">
    <source>
        <dbReference type="SAM" id="Coils"/>
    </source>
</evidence>
<dbReference type="GO" id="GO:0005634">
    <property type="term" value="C:nucleus"/>
    <property type="evidence" value="ECO:0007669"/>
    <property type="project" value="UniProtKB-SubCell"/>
</dbReference>
<dbReference type="GO" id="GO:0005737">
    <property type="term" value="C:cytoplasm"/>
    <property type="evidence" value="ECO:0007669"/>
    <property type="project" value="UniProtKB-SubCell"/>
</dbReference>
<dbReference type="InterPro" id="IPR041266">
    <property type="entry name" value="EDS1_EP"/>
</dbReference>
<evidence type="ECO:0000259" key="9">
    <source>
        <dbReference type="Pfam" id="PF18117"/>
    </source>
</evidence>
<evidence type="ECO:0000313" key="10">
    <source>
        <dbReference type="Proteomes" id="UP000694853"/>
    </source>
</evidence>
<evidence type="ECO:0000256" key="3">
    <source>
        <dbReference type="ARBA" id="ARBA00022490"/>
    </source>
</evidence>
<keyword evidence="3" id="KW-0963">Cytoplasm</keyword>
<organism evidence="10 11">
    <name type="scientific">Abrus precatorius</name>
    <name type="common">Indian licorice</name>
    <name type="synonym">Glycine abrus</name>
    <dbReference type="NCBI Taxonomy" id="3816"/>
    <lineage>
        <taxon>Eukaryota</taxon>
        <taxon>Viridiplantae</taxon>
        <taxon>Streptophyta</taxon>
        <taxon>Embryophyta</taxon>
        <taxon>Tracheophyta</taxon>
        <taxon>Spermatophyta</taxon>
        <taxon>Magnoliopsida</taxon>
        <taxon>eudicotyledons</taxon>
        <taxon>Gunneridae</taxon>
        <taxon>Pentapetalae</taxon>
        <taxon>rosids</taxon>
        <taxon>fabids</taxon>
        <taxon>Fabales</taxon>
        <taxon>Fabaceae</taxon>
        <taxon>Papilionoideae</taxon>
        <taxon>50 kb inversion clade</taxon>
        <taxon>NPAAA clade</taxon>
        <taxon>indigoferoid/millettioid clade</taxon>
        <taxon>Abreae</taxon>
        <taxon>Abrus</taxon>
    </lineage>
</organism>
<dbReference type="Gene3D" id="3.40.50.1820">
    <property type="entry name" value="alpha/beta hydrolase"/>
    <property type="match status" value="1"/>
</dbReference>
<evidence type="ECO:0000256" key="5">
    <source>
        <dbReference type="ARBA" id="ARBA00022821"/>
    </source>
</evidence>
<feature type="domain" description="Fungal lipase-type" evidence="8">
    <location>
        <begin position="106"/>
        <end position="207"/>
    </location>
</feature>
<keyword evidence="6" id="KW-0539">Nucleus</keyword>
<name>A0A8B8LU31_ABRPR</name>
<keyword evidence="7" id="KW-0175">Coiled coil</keyword>
<dbReference type="KEGG" id="aprc:113867961"/>
<evidence type="ECO:0000313" key="11">
    <source>
        <dbReference type="RefSeq" id="XP_027359287.1"/>
    </source>
</evidence>
<evidence type="ECO:0000259" key="8">
    <source>
        <dbReference type="Pfam" id="PF01764"/>
    </source>
</evidence>
<evidence type="ECO:0000256" key="1">
    <source>
        <dbReference type="ARBA" id="ARBA00004123"/>
    </source>
</evidence>
<proteinExistence type="predicted"/>
<dbReference type="GO" id="GO:0052689">
    <property type="term" value="F:carboxylic ester hydrolase activity"/>
    <property type="evidence" value="ECO:0007669"/>
    <property type="project" value="InterPro"/>
</dbReference>
<keyword evidence="4" id="KW-0378">Hydrolase</keyword>
<keyword evidence="10" id="KW-1185">Reference proteome</keyword>
<dbReference type="RefSeq" id="XP_027359287.1">
    <property type="nucleotide sequence ID" value="XM_027503486.1"/>
</dbReference>
<dbReference type="PANTHER" id="PTHR46898:SF3">
    <property type="entry name" value="FUNGAL LIPASE-LIKE DOMAIN-CONTAINING PROTEIN"/>
    <property type="match status" value="1"/>
</dbReference>
<accession>A0A8B8LU31</accession>
<dbReference type="InterPro" id="IPR029058">
    <property type="entry name" value="AB_hydrolase_fold"/>
</dbReference>
<evidence type="ECO:0000256" key="6">
    <source>
        <dbReference type="ARBA" id="ARBA00023242"/>
    </source>
</evidence>
<dbReference type="Pfam" id="PF01764">
    <property type="entry name" value="Lipase_3"/>
    <property type="match status" value="1"/>
</dbReference>
<sequence length="742" mass="85011">MAQSALGRFSCGIEIAPFVISSGLLHKSLDVIMSRYEGIITNMGEGLSWKVYKEIDSDLTIMAFEARPDFSNLQVEVVPSSALKEMNFHQFDFLCSKTNPIFCVNSTAFLLFYKNLQELFEWKKSEIKGSTPLIITGHGLGGSVASLFTISLLGGIGSAKNRPLCITYGSPLIGDKKLQQAISRSSNWNSCFLHVVSLKDPLPRLFITNHSSSASASTPQTSAYNPVGTFLLCSDENCTCFENPDSVLELLKAFSSIHVQNQGFQSADYRKILENLNHKALCKDFTIQVENMTRPDSILAVSINSQLRALGLTPNMQKQQQNIDINNLEIKMKRLEEKSIMQRRVLFDSFKKLNQMKGHMAQLEWYKKQTKNQGIGYYDSYKNMKALADGDVVVIHKNLVIYWEKMVEKAKIKPQKGGAAFRKSWLYAGTSYRRMVEPLTIAEYYRQGGKDYVINRPQHFVLLEEWFKNETTKVKWNSNRTSSVDTFFTVEDSHFWECVEKALISRQQSMVVPDMEENLNILSDEENEEPILTLHSKIWARVDEFLLSSKELKVVNEDEENRTSEKNDKDYSCFVACVEEAILSRGGSKVVREDEESLRRFGSRVGEAFLSFRESKVFQRKEENINKTRKKNVEAILTIDSCFWAHVEEALLSCQELKVVKEKEETLMKLVKFEEYVYGLLENYEVSSEIFLAQSSYMHWWNEYMVIKGTSYVSKLTSFMKDPSKRVRYALGAYDFPNSLEL</sequence>
<evidence type="ECO:0000256" key="4">
    <source>
        <dbReference type="ARBA" id="ARBA00022801"/>
    </source>
</evidence>
<dbReference type="PANTHER" id="PTHR46898">
    <property type="entry name" value="SENESCENCE-ASSOCIATED CARBOXYLESTERASE 101"/>
    <property type="match status" value="1"/>
</dbReference>
<reference evidence="11" key="2">
    <citation type="submission" date="2025-08" db="UniProtKB">
        <authorList>
            <consortium name="RefSeq"/>
        </authorList>
    </citation>
    <scope>IDENTIFICATION</scope>
    <source>
        <tissue evidence="11">Young leaves</tissue>
    </source>
</reference>
<dbReference type="AlphaFoldDB" id="A0A8B8LU31"/>
<dbReference type="InterPro" id="IPR002921">
    <property type="entry name" value="Fungal_lipase-type"/>
</dbReference>
<dbReference type="GO" id="GO:0006952">
    <property type="term" value="P:defense response"/>
    <property type="evidence" value="ECO:0007669"/>
    <property type="project" value="UniProtKB-KW"/>
</dbReference>
<keyword evidence="5" id="KW-0611">Plant defense</keyword>
<evidence type="ECO:0000256" key="2">
    <source>
        <dbReference type="ARBA" id="ARBA00004496"/>
    </source>
</evidence>
<dbReference type="Proteomes" id="UP000694853">
    <property type="component" value="Unplaced"/>
</dbReference>
<feature type="coiled-coil region" evidence="7">
    <location>
        <begin position="318"/>
        <end position="345"/>
    </location>
</feature>
<dbReference type="Pfam" id="PF18117">
    <property type="entry name" value="EDS1_EP"/>
    <property type="match status" value="2"/>
</dbReference>
<dbReference type="InterPro" id="IPR044603">
    <property type="entry name" value="SAG101-like"/>
</dbReference>
<feature type="domain" description="EDS1 EP" evidence="9">
    <location>
        <begin position="619"/>
        <end position="719"/>
    </location>
</feature>
<gene>
    <name evidence="11" type="primary">LOC113867961</name>
</gene>
<comment type="subcellular location">
    <subcellularLocation>
        <location evidence="2">Cytoplasm</location>
    </subcellularLocation>
    <subcellularLocation>
        <location evidence="1">Nucleus</location>
    </subcellularLocation>
</comment>
<dbReference type="SUPFAM" id="SSF53474">
    <property type="entry name" value="alpha/beta-Hydrolases"/>
    <property type="match status" value="1"/>
</dbReference>
<dbReference type="OrthoDB" id="438440at2759"/>
<dbReference type="GeneID" id="113867961"/>
<protein>
    <submittedName>
        <fullName evidence="11">Senescence-associated carboxylesterase 101-like</fullName>
    </submittedName>
</protein>
<feature type="domain" description="EDS1 EP" evidence="9">
    <location>
        <begin position="361"/>
        <end position="509"/>
    </location>
</feature>
<dbReference type="GO" id="GO:0006629">
    <property type="term" value="P:lipid metabolic process"/>
    <property type="evidence" value="ECO:0007669"/>
    <property type="project" value="InterPro"/>
</dbReference>